<feature type="compositionally biased region" description="Polar residues" evidence="1">
    <location>
        <begin position="14"/>
        <end position="26"/>
    </location>
</feature>
<dbReference type="GO" id="GO:0015630">
    <property type="term" value="C:microtubule cytoskeleton"/>
    <property type="evidence" value="ECO:0007669"/>
    <property type="project" value="TreeGrafter"/>
</dbReference>
<proteinExistence type="predicted"/>
<dbReference type="GO" id="GO:0007018">
    <property type="term" value="P:microtubule-based movement"/>
    <property type="evidence" value="ECO:0007669"/>
    <property type="project" value="InterPro"/>
</dbReference>
<evidence type="ECO:0000256" key="1">
    <source>
        <dbReference type="SAM" id="MobiDB-lite"/>
    </source>
</evidence>
<dbReference type="GO" id="GO:0008017">
    <property type="term" value="F:microtubule binding"/>
    <property type="evidence" value="ECO:0007669"/>
    <property type="project" value="TreeGrafter"/>
</dbReference>
<reference evidence="3 4" key="1">
    <citation type="submission" date="2021-07" db="EMBL/GenBank/DDBJ databases">
        <title>The Aristolochia fimbriata genome: insights into angiosperm evolution, floral development and chemical biosynthesis.</title>
        <authorList>
            <person name="Jiao Y."/>
        </authorList>
    </citation>
    <scope>NUCLEOTIDE SEQUENCE [LARGE SCALE GENOMIC DNA]</scope>
    <source>
        <strain evidence="3">IBCAS-2021</strain>
        <tissue evidence="3">Leaf</tissue>
    </source>
</reference>
<protein>
    <recommendedName>
        <fullName evidence="2">Calponin-homology (CH) domain-containing protein</fullName>
    </recommendedName>
</protein>
<comment type="caution">
    <text evidence="3">The sequence shown here is derived from an EMBL/GenBank/DDBJ whole genome shotgun (WGS) entry which is preliminary data.</text>
</comment>
<keyword evidence="4" id="KW-1185">Reference proteome</keyword>
<evidence type="ECO:0000313" key="4">
    <source>
        <dbReference type="Proteomes" id="UP000825729"/>
    </source>
</evidence>
<dbReference type="PANTHER" id="PTHR47972">
    <property type="entry name" value="KINESIN-LIKE PROTEIN KLP-3"/>
    <property type="match status" value="1"/>
</dbReference>
<dbReference type="InterPro" id="IPR001715">
    <property type="entry name" value="CH_dom"/>
</dbReference>
<accession>A0AAV7EL29</accession>
<dbReference type="GO" id="GO:0003777">
    <property type="term" value="F:microtubule motor activity"/>
    <property type="evidence" value="ECO:0007669"/>
    <property type="project" value="InterPro"/>
</dbReference>
<name>A0AAV7EL29_ARIFI</name>
<sequence length="348" mass="39355">MNSFSEASFKRNGESNGNSHLSMRTNTEVDDAKRRANLVEWLNGLFSHLKLPLDASHEELRGCLIDGSIFYGILNWMNPAFTDEGQVPRLEKVQKFIWTMEEMGLPVFEVSDLQQGSMTSVVDCLLALKANCSSDIREATSPVSYGNQLRKKWKHHEAINSEGINGTNGDQTALAPVSPRTAEERRRIALELRFQRALRSPVMPEPSVGALHHERHKFHEVFQLKQGRYSDLPPAKILEMLKTTSLDNAPTQSLLSVVNGILDESMDKKNGEIPHRVACLLRKVVQEIERRISTQAEHIRNQSNLIKARDEKYLSRIKVLETLANGSHQENQISLNQLQQTKVLVLTC</sequence>
<feature type="region of interest" description="Disordered" evidence="1">
    <location>
        <begin position="1"/>
        <end position="26"/>
    </location>
</feature>
<dbReference type="PROSITE" id="PS50021">
    <property type="entry name" value="CH"/>
    <property type="match status" value="1"/>
</dbReference>
<organism evidence="3 4">
    <name type="scientific">Aristolochia fimbriata</name>
    <name type="common">White veined hardy Dutchman's pipe vine</name>
    <dbReference type="NCBI Taxonomy" id="158543"/>
    <lineage>
        <taxon>Eukaryota</taxon>
        <taxon>Viridiplantae</taxon>
        <taxon>Streptophyta</taxon>
        <taxon>Embryophyta</taxon>
        <taxon>Tracheophyta</taxon>
        <taxon>Spermatophyta</taxon>
        <taxon>Magnoliopsida</taxon>
        <taxon>Magnoliidae</taxon>
        <taxon>Piperales</taxon>
        <taxon>Aristolochiaceae</taxon>
        <taxon>Aristolochia</taxon>
    </lineage>
</organism>
<gene>
    <name evidence="3" type="ORF">H6P81_009086</name>
</gene>
<feature type="region of interest" description="Disordered" evidence="1">
    <location>
        <begin position="161"/>
        <end position="180"/>
    </location>
</feature>
<feature type="domain" description="Calponin-homology (CH)" evidence="2">
    <location>
        <begin position="32"/>
        <end position="133"/>
    </location>
</feature>
<feature type="compositionally biased region" description="Polar residues" evidence="1">
    <location>
        <begin position="162"/>
        <end position="171"/>
    </location>
</feature>
<evidence type="ECO:0000259" key="2">
    <source>
        <dbReference type="PROSITE" id="PS50021"/>
    </source>
</evidence>
<dbReference type="PANTHER" id="PTHR47972:SF14">
    <property type="entry name" value="KINESIN-LIKE PROTEIN KIN-14J"/>
    <property type="match status" value="1"/>
</dbReference>
<dbReference type="Gene3D" id="1.10.418.10">
    <property type="entry name" value="Calponin-like domain"/>
    <property type="match status" value="1"/>
</dbReference>
<dbReference type="SUPFAM" id="SSF47576">
    <property type="entry name" value="Calponin-homology domain, CH-domain"/>
    <property type="match status" value="1"/>
</dbReference>
<dbReference type="AlphaFoldDB" id="A0AAV7EL29"/>
<dbReference type="Proteomes" id="UP000825729">
    <property type="component" value="Unassembled WGS sequence"/>
</dbReference>
<dbReference type="InterPro" id="IPR027640">
    <property type="entry name" value="Kinesin-like_fam"/>
</dbReference>
<evidence type="ECO:0000313" key="3">
    <source>
        <dbReference type="EMBL" id="KAG9449121.1"/>
    </source>
</evidence>
<dbReference type="InterPro" id="IPR036872">
    <property type="entry name" value="CH_dom_sf"/>
</dbReference>
<dbReference type="EMBL" id="JAINDJ010000004">
    <property type="protein sequence ID" value="KAG9449121.1"/>
    <property type="molecule type" value="Genomic_DNA"/>
</dbReference>